<sequence>MTLPNFIISGFPKCGTTSLHYYLSEHPEIYMAKQKELHFFTNRILSNQNEGAGDRLAAETHVTSLNQYYRFFANGEKYKSVGETSPSYINYPELFREIKTKLSDPKIIVVIRDPIKRAYSNYLHLVREGREKELFEEALKLEKKRKELKYSDFWYYKFNSTYYNKIKKAIEVFSEVLILTQEELMLSPEKTIKKTYKFLEVDEGFCPNNLNKKYNPGGTYKNNLTTRTIFKPSKIKNYIKRIVPAYPWMKDILNSIAEKHKTPSEKIKESTKKELISFFKNDVNLIKKLGVDVTHWTSYNQQLK</sequence>
<dbReference type="SUPFAM" id="SSF52540">
    <property type="entry name" value="P-loop containing nucleoside triphosphate hydrolases"/>
    <property type="match status" value="1"/>
</dbReference>
<dbReference type="Gene3D" id="3.40.50.300">
    <property type="entry name" value="P-loop containing nucleotide triphosphate hydrolases"/>
    <property type="match status" value="1"/>
</dbReference>
<evidence type="ECO:0000313" key="2">
    <source>
        <dbReference type="EMBL" id="SUZ51854.1"/>
    </source>
</evidence>
<proteinExistence type="predicted"/>
<dbReference type="InterPro" id="IPR037359">
    <property type="entry name" value="NST/OST"/>
</dbReference>
<keyword evidence="1" id="KW-0808">Transferase</keyword>
<dbReference type="AlphaFoldDB" id="A0A381NCN6"/>
<dbReference type="PANTHER" id="PTHR10605">
    <property type="entry name" value="HEPARAN SULFATE SULFOTRANSFERASE"/>
    <property type="match status" value="1"/>
</dbReference>
<dbReference type="GO" id="GO:0008146">
    <property type="term" value="F:sulfotransferase activity"/>
    <property type="evidence" value="ECO:0007669"/>
    <property type="project" value="InterPro"/>
</dbReference>
<dbReference type="PANTHER" id="PTHR10605:SF56">
    <property type="entry name" value="BIFUNCTIONAL HEPARAN SULFATE N-DEACETYLASE_N-SULFOTRANSFERASE"/>
    <property type="match status" value="1"/>
</dbReference>
<dbReference type="Pfam" id="PF13469">
    <property type="entry name" value="Sulfotransfer_3"/>
    <property type="match status" value="1"/>
</dbReference>
<accession>A0A381NCN6</accession>
<name>A0A381NCN6_9ZZZZ</name>
<evidence type="ECO:0000256" key="1">
    <source>
        <dbReference type="ARBA" id="ARBA00022679"/>
    </source>
</evidence>
<organism evidence="2">
    <name type="scientific">marine metagenome</name>
    <dbReference type="NCBI Taxonomy" id="408172"/>
    <lineage>
        <taxon>unclassified sequences</taxon>
        <taxon>metagenomes</taxon>
        <taxon>ecological metagenomes</taxon>
    </lineage>
</organism>
<evidence type="ECO:0008006" key="3">
    <source>
        <dbReference type="Google" id="ProtNLM"/>
    </source>
</evidence>
<dbReference type="EMBL" id="UINC01000243">
    <property type="protein sequence ID" value="SUZ51854.1"/>
    <property type="molecule type" value="Genomic_DNA"/>
</dbReference>
<dbReference type="InterPro" id="IPR027417">
    <property type="entry name" value="P-loop_NTPase"/>
</dbReference>
<reference evidence="2" key="1">
    <citation type="submission" date="2018-05" db="EMBL/GenBank/DDBJ databases">
        <authorList>
            <person name="Lanie J.A."/>
            <person name="Ng W.-L."/>
            <person name="Kazmierczak K.M."/>
            <person name="Andrzejewski T.M."/>
            <person name="Davidsen T.M."/>
            <person name="Wayne K.J."/>
            <person name="Tettelin H."/>
            <person name="Glass J.I."/>
            <person name="Rusch D."/>
            <person name="Podicherti R."/>
            <person name="Tsui H.-C.T."/>
            <person name="Winkler M.E."/>
        </authorList>
    </citation>
    <scope>NUCLEOTIDE SEQUENCE</scope>
</reference>
<gene>
    <name evidence="2" type="ORF">METZ01_LOCUS4708</name>
</gene>
<protein>
    <recommendedName>
        <fullName evidence="3">Sulfotransferase domain-containing protein</fullName>
    </recommendedName>
</protein>